<dbReference type="PANTHER" id="PTHR34978:SF3">
    <property type="entry name" value="SLR0241 PROTEIN"/>
    <property type="match status" value="1"/>
</dbReference>
<evidence type="ECO:0000259" key="2">
    <source>
        <dbReference type="Pfam" id="PF05569"/>
    </source>
</evidence>
<keyword evidence="4" id="KW-1185">Reference proteome</keyword>
<dbReference type="Proteomes" id="UP000191056">
    <property type="component" value="Unassembled WGS sequence"/>
</dbReference>
<feature type="transmembrane region" description="Helical" evidence="1">
    <location>
        <begin position="335"/>
        <end position="354"/>
    </location>
</feature>
<evidence type="ECO:0000256" key="1">
    <source>
        <dbReference type="SAM" id="Phobius"/>
    </source>
</evidence>
<gene>
    <name evidence="3" type="primary">blaR1_2</name>
    <name evidence="3" type="ORF">CLCHR_25040</name>
</gene>
<evidence type="ECO:0000313" key="4">
    <source>
        <dbReference type="Proteomes" id="UP000191056"/>
    </source>
</evidence>
<dbReference type="InterPro" id="IPR008756">
    <property type="entry name" value="Peptidase_M56"/>
</dbReference>
<name>A0A1V4IND7_9CLOT</name>
<dbReference type="InterPro" id="IPR052173">
    <property type="entry name" value="Beta-lactam_resp_regulator"/>
</dbReference>
<dbReference type="CDD" id="cd07341">
    <property type="entry name" value="M56_BlaR1_MecR1_like"/>
    <property type="match status" value="1"/>
</dbReference>
<evidence type="ECO:0000313" key="3">
    <source>
        <dbReference type="EMBL" id="OPJ61344.1"/>
    </source>
</evidence>
<feature type="transmembrane region" description="Helical" evidence="1">
    <location>
        <begin position="44"/>
        <end position="61"/>
    </location>
</feature>
<organism evidence="3 4">
    <name type="scientific">Clostridium chromiireducens</name>
    <dbReference type="NCBI Taxonomy" id="225345"/>
    <lineage>
        <taxon>Bacteria</taxon>
        <taxon>Bacillati</taxon>
        <taxon>Bacillota</taxon>
        <taxon>Clostridia</taxon>
        <taxon>Eubacteriales</taxon>
        <taxon>Clostridiaceae</taxon>
        <taxon>Clostridium</taxon>
    </lineage>
</organism>
<feature type="transmembrane region" description="Helical" evidence="1">
    <location>
        <begin position="189"/>
        <end position="206"/>
    </location>
</feature>
<feature type="domain" description="Peptidase M56" evidence="2">
    <location>
        <begin position="14"/>
        <end position="328"/>
    </location>
</feature>
<dbReference type="PANTHER" id="PTHR34978">
    <property type="entry name" value="POSSIBLE SENSOR-TRANSDUCER PROTEIN BLAR"/>
    <property type="match status" value="1"/>
</dbReference>
<dbReference type="AlphaFoldDB" id="A0A1V4IND7"/>
<sequence length="616" mass="71127">MYTAMNFFNQLFKIVIQTSITASILISLILILRKFARNRLGIKFQYALWFLVILRLSIFKLPESDFSIFNIVDKVGNNILLLFSSTKLPFGNTLVEMSGEYNTIYNHDVILRSINSMDLGSNEVVNSSLSSVNILSFIWFIGALVISSYILYAYKKLSDKINGEIISSNDEFLSILSYCRNKMRTKKEVLLVETSIVKIPALFGYFKPIILIPKGVQEIISADKLRYVFLHELSHLKRKDVFINWIIIFLKAIYWFNPIVQYGLRKMKEDMEVCCDSLALSYTEDEEVREYGFTIINIIDHFSKSVPLIGTTSIANNKSEVRRRIIMIKLFNKKAYRFSAMALASLLVISGIVLTDAKASPNLTSNKNKAVNVDKIDYNFVNDPNIIGKWQSVDFVDNIEDFDTKSKKFKGDLFVKELNFTEDGKVPKTVFNWTKNHILNAADKTDSSYEIKELDGATYMFFQWKSGDYTIRGMKPSYYVLKKVSSTPSFNTNMSGNEVETRVDKIDYSFINDPEAIGKWESVDFVEKIDNFNPDKKSWNGDLYLTNLNFEENGEIQDKNITWTKDLVLNSNDKTASRYIIKEINGSKYMFFEWKNGDYIERGATPWYYVLKQVNE</sequence>
<reference evidence="3 4" key="1">
    <citation type="submission" date="2017-03" db="EMBL/GenBank/DDBJ databases">
        <title>Genome sequence of Clostridium chromiireducens DSM 23318.</title>
        <authorList>
            <person name="Poehlein A."/>
            <person name="Daniel R."/>
        </authorList>
    </citation>
    <scope>NUCLEOTIDE SEQUENCE [LARGE SCALE GENOMIC DNA]</scope>
    <source>
        <strain evidence="3 4">DSM 23318</strain>
    </source>
</reference>
<keyword evidence="1" id="KW-0472">Membrane</keyword>
<proteinExistence type="predicted"/>
<keyword evidence="1" id="KW-0812">Transmembrane</keyword>
<keyword evidence="1" id="KW-1133">Transmembrane helix</keyword>
<feature type="transmembrane region" description="Helical" evidence="1">
    <location>
        <begin position="134"/>
        <end position="154"/>
    </location>
</feature>
<comment type="caution">
    <text evidence="3">The sequence shown here is derived from an EMBL/GenBank/DDBJ whole genome shotgun (WGS) entry which is preliminary data.</text>
</comment>
<dbReference type="OrthoDB" id="9762883at2"/>
<feature type="transmembrane region" description="Helical" evidence="1">
    <location>
        <begin position="12"/>
        <end position="32"/>
    </location>
</feature>
<dbReference type="EMBL" id="MZGT01000031">
    <property type="protein sequence ID" value="OPJ61344.1"/>
    <property type="molecule type" value="Genomic_DNA"/>
</dbReference>
<dbReference type="Pfam" id="PF05569">
    <property type="entry name" value="Peptidase_M56"/>
    <property type="match status" value="1"/>
</dbReference>
<protein>
    <submittedName>
        <fullName evidence="3">Regulatory protein BlaR1</fullName>
    </submittedName>
</protein>
<accession>A0A1V4IND7</accession>
<dbReference type="STRING" id="225345.CLCHR_25040"/>
<feature type="transmembrane region" description="Helical" evidence="1">
    <location>
        <begin position="242"/>
        <end position="260"/>
    </location>
</feature>